<feature type="domain" description="Beta/gamma crystallin 'Greek key'" evidence="5">
    <location>
        <begin position="84"/>
        <end position="126"/>
    </location>
</feature>
<dbReference type="InterPro" id="IPR001064">
    <property type="entry name" value="Beta/gamma_crystallin"/>
</dbReference>
<reference evidence="6" key="3">
    <citation type="submission" date="2025-09" db="UniProtKB">
        <authorList>
            <consortium name="Ensembl"/>
        </authorList>
    </citation>
    <scope>IDENTIFICATION</scope>
</reference>
<dbReference type="FunFam" id="2.60.20.10:FF:000001">
    <property type="entry name" value="Crystallin gamma S"/>
    <property type="match status" value="1"/>
</dbReference>
<dbReference type="GO" id="GO:0007601">
    <property type="term" value="P:visual perception"/>
    <property type="evidence" value="ECO:0007669"/>
    <property type="project" value="TreeGrafter"/>
</dbReference>
<feature type="domain" description="Beta/gamma crystallin 'Greek key'" evidence="5">
    <location>
        <begin position="173"/>
        <end position="215"/>
    </location>
</feature>
<reference evidence="6" key="2">
    <citation type="submission" date="2025-08" db="UniProtKB">
        <authorList>
            <consortium name="Ensembl"/>
        </authorList>
    </citation>
    <scope>IDENTIFICATION</scope>
</reference>
<protein>
    <recommendedName>
        <fullName evidence="5">Beta/gamma crystallin 'Greek key' domain-containing protein</fullName>
    </recommendedName>
</protein>
<evidence type="ECO:0000256" key="1">
    <source>
        <dbReference type="ARBA" id="ARBA00003689"/>
    </source>
</evidence>
<feature type="domain" description="Beta/gamma crystallin 'Greek key'" evidence="5">
    <location>
        <begin position="45"/>
        <end position="83"/>
    </location>
</feature>
<dbReference type="SUPFAM" id="SSF49695">
    <property type="entry name" value="gamma-Crystallin-like"/>
    <property type="match status" value="1"/>
</dbReference>
<evidence type="ECO:0000313" key="7">
    <source>
        <dbReference type="Proteomes" id="UP000007635"/>
    </source>
</evidence>
<comment type="similarity">
    <text evidence="2">Belongs to the beta/gamma-crystallin family.</text>
</comment>
<keyword evidence="7" id="KW-1185">Reference proteome</keyword>
<comment type="function">
    <text evidence="1">Crystallins are the dominant structural components of the vertebrate eye lens.</text>
</comment>
<dbReference type="RefSeq" id="XP_040036581.1">
    <property type="nucleotide sequence ID" value="XM_040180647.1"/>
</dbReference>
<evidence type="ECO:0000256" key="4">
    <source>
        <dbReference type="ARBA" id="ARBA00022737"/>
    </source>
</evidence>
<feature type="domain" description="Beta/gamma crystallin 'Greek key'" evidence="5">
    <location>
        <begin position="132"/>
        <end position="172"/>
    </location>
</feature>
<dbReference type="Gene3D" id="2.60.20.10">
    <property type="entry name" value="Crystallins"/>
    <property type="match status" value="2"/>
</dbReference>
<dbReference type="PANTHER" id="PTHR11818">
    <property type="entry name" value="BETA/GAMMA CRYSTALLIN"/>
    <property type="match status" value="1"/>
</dbReference>
<organism evidence="6 7">
    <name type="scientific">Gasterosteus aculeatus aculeatus</name>
    <name type="common">three-spined stickleback</name>
    <dbReference type="NCBI Taxonomy" id="481459"/>
    <lineage>
        <taxon>Eukaryota</taxon>
        <taxon>Metazoa</taxon>
        <taxon>Chordata</taxon>
        <taxon>Craniata</taxon>
        <taxon>Vertebrata</taxon>
        <taxon>Euteleostomi</taxon>
        <taxon>Actinopterygii</taxon>
        <taxon>Neopterygii</taxon>
        <taxon>Teleostei</taxon>
        <taxon>Neoteleostei</taxon>
        <taxon>Acanthomorphata</taxon>
        <taxon>Eupercaria</taxon>
        <taxon>Perciformes</taxon>
        <taxon>Cottioidei</taxon>
        <taxon>Gasterosteales</taxon>
        <taxon>Gasterosteidae</taxon>
        <taxon>Gasterosteus</taxon>
    </lineage>
</organism>
<dbReference type="Ensembl" id="ENSGACT00000061938.1">
    <property type="protein sequence ID" value="ENSGACP00000029322.1"/>
    <property type="gene ID" value="ENSGACG00000036079.1"/>
</dbReference>
<keyword evidence="3" id="KW-0273">Eye lens protein</keyword>
<dbReference type="InterPro" id="IPR011024">
    <property type="entry name" value="G_crystallin-like"/>
</dbReference>
<dbReference type="KEGG" id="gat:120821713"/>
<name>A0AAQ4NSC5_GASAC</name>
<dbReference type="AlphaFoldDB" id="A0AAQ4NSC5"/>
<dbReference type="Pfam" id="PF00030">
    <property type="entry name" value="Crystall"/>
    <property type="match status" value="2"/>
</dbReference>
<evidence type="ECO:0000256" key="3">
    <source>
        <dbReference type="ARBA" id="ARBA00022613"/>
    </source>
</evidence>
<dbReference type="Proteomes" id="UP000007635">
    <property type="component" value="Chromosome I"/>
</dbReference>
<dbReference type="GeneID" id="120821713"/>
<accession>A0AAQ4NSC5</accession>
<evidence type="ECO:0000259" key="5">
    <source>
        <dbReference type="PROSITE" id="PS50915"/>
    </source>
</evidence>
<dbReference type="SMART" id="SM00247">
    <property type="entry name" value="XTALbg"/>
    <property type="match status" value="2"/>
</dbReference>
<evidence type="ECO:0000313" key="6">
    <source>
        <dbReference type="Ensembl" id="ENSGACP00000029322.1"/>
    </source>
</evidence>
<dbReference type="GO" id="GO:0002088">
    <property type="term" value="P:lens development in camera-type eye"/>
    <property type="evidence" value="ECO:0007669"/>
    <property type="project" value="TreeGrafter"/>
</dbReference>
<dbReference type="FunFam" id="2.60.20.10:FF:000003">
    <property type="entry name" value="Crystallin gamma S"/>
    <property type="match status" value="1"/>
</dbReference>
<keyword evidence="4" id="KW-0677">Repeat</keyword>
<evidence type="ECO:0000256" key="2">
    <source>
        <dbReference type="ARBA" id="ARBA00009646"/>
    </source>
</evidence>
<dbReference type="PRINTS" id="PR01367">
    <property type="entry name" value="BGCRYSTALLIN"/>
</dbReference>
<dbReference type="PANTHER" id="PTHR11818:SF42">
    <property type="entry name" value="VOLTAGE-GATED HYDROGEN CHANNEL 1"/>
    <property type="match status" value="1"/>
</dbReference>
<sequence>MTIKSTGSAFHRPLYESEASVMQCERGALIWWGEEQHEATMEHTGKIFFYEDKNFKGHHYECSSDCPELNSHFQRCNSIRVEGGSWVIYERPQFMGYQYVLVRGEYPNYQSWNGFNDIVRSCQLIGHPSSTHKIRIYERADFGGQMVEVSEDLPSLVEHWRYRDVHSAHVQEGVWVFYEHPNYRGRQYLLEKGEYRRHAEWGALHPSVGSIRRVVDSS</sequence>
<dbReference type="GO" id="GO:0005212">
    <property type="term" value="F:structural constituent of eye lens"/>
    <property type="evidence" value="ECO:0007669"/>
    <property type="project" value="UniProtKB-KW"/>
</dbReference>
<reference evidence="6 7" key="1">
    <citation type="journal article" date="2021" name="G3 (Bethesda)">
        <title>Improved contiguity of the threespine stickleback genome using long-read sequencing.</title>
        <authorList>
            <person name="Nath S."/>
            <person name="Shaw D.E."/>
            <person name="White M.A."/>
        </authorList>
    </citation>
    <scope>NUCLEOTIDE SEQUENCE [LARGE SCALE GENOMIC DNA]</scope>
    <source>
        <strain evidence="6 7">Lake Benthic</strain>
    </source>
</reference>
<dbReference type="GeneTree" id="ENSGT00940000163494"/>
<dbReference type="PROSITE" id="PS50915">
    <property type="entry name" value="CRYSTALLIN_BETA_GAMMA"/>
    <property type="match status" value="4"/>
</dbReference>
<dbReference type="InterPro" id="IPR050252">
    <property type="entry name" value="Beta/Gamma-Crystallin"/>
</dbReference>
<proteinExistence type="inferred from homology"/>